<gene>
    <name evidence="2" type="ORF">J2S74_005491</name>
</gene>
<accession>A0ABU0A3G5</accession>
<dbReference type="RefSeq" id="WP_307332675.1">
    <property type="nucleotide sequence ID" value="NZ_JAUSUG010000042.1"/>
</dbReference>
<feature type="region of interest" description="Disordered" evidence="1">
    <location>
        <begin position="93"/>
        <end position="114"/>
    </location>
</feature>
<evidence type="ECO:0000313" key="2">
    <source>
        <dbReference type="EMBL" id="MDQ0258028.1"/>
    </source>
</evidence>
<evidence type="ECO:0000256" key="1">
    <source>
        <dbReference type="SAM" id="MobiDB-lite"/>
    </source>
</evidence>
<dbReference type="NCBIfam" id="NF047773">
    <property type="entry name" value="phas_rel_Lepto"/>
    <property type="match status" value="1"/>
</dbReference>
<dbReference type="EMBL" id="JAUSUG010000042">
    <property type="protein sequence ID" value="MDQ0258028.1"/>
    <property type="molecule type" value="Genomic_DNA"/>
</dbReference>
<dbReference type="PANTHER" id="PTHR38664">
    <property type="entry name" value="SLR0058 PROTEIN"/>
    <property type="match status" value="1"/>
</dbReference>
<organism evidence="2 3">
    <name type="scientific">Evansella vedderi</name>
    <dbReference type="NCBI Taxonomy" id="38282"/>
    <lineage>
        <taxon>Bacteria</taxon>
        <taxon>Bacillati</taxon>
        <taxon>Bacillota</taxon>
        <taxon>Bacilli</taxon>
        <taxon>Bacillales</taxon>
        <taxon>Bacillaceae</taxon>
        <taxon>Evansella</taxon>
    </lineage>
</organism>
<dbReference type="Proteomes" id="UP001230005">
    <property type="component" value="Unassembled WGS sequence"/>
</dbReference>
<dbReference type="InterPro" id="IPR008769">
    <property type="entry name" value="PhaF_PhaI"/>
</dbReference>
<sequence>MSDLLKKGFLLGLGAAVASKEKVEKYFQELVSKGKLTPQEAQDLFDSLVKKGEETGERWSLRSKERVRTLFDDLDLVSKQEFAQLKERVEELEKKVDGTSTIPADEDNKEGPTS</sequence>
<keyword evidence="3" id="KW-1185">Reference proteome</keyword>
<name>A0ABU0A3G5_9BACI</name>
<reference evidence="2 3" key="1">
    <citation type="submission" date="2023-07" db="EMBL/GenBank/DDBJ databases">
        <title>Genomic Encyclopedia of Type Strains, Phase IV (KMG-IV): sequencing the most valuable type-strain genomes for metagenomic binning, comparative biology and taxonomic classification.</title>
        <authorList>
            <person name="Goeker M."/>
        </authorList>
    </citation>
    <scope>NUCLEOTIDE SEQUENCE [LARGE SCALE GENOMIC DNA]</scope>
    <source>
        <strain evidence="2 3">DSM 9768</strain>
    </source>
</reference>
<comment type="caution">
    <text evidence="2">The sequence shown here is derived from an EMBL/GenBank/DDBJ whole genome shotgun (WGS) entry which is preliminary data.</text>
</comment>
<dbReference type="PANTHER" id="PTHR38664:SF1">
    <property type="entry name" value="SLR0058 PROTEIN"/>
    <property type="match status" value="1"/>
</dbReference>
<proteinExistence type="predicted"/>
<protein>
    <submittedName>
        <fullName evidence="2">Polyhydroxyalkanoate synthesis regulator phasin</fullName>
    </submittedName>
</protein>
<evidence type="ECO:0000313" key="3">
    <source>
        <dbReference type="Proteomes" id="UP001230005"/>
    </source>
</evidence>